<dbReference type="PANTHER" id="PTHR11715">
    <property type="entry name" value="GLYCINE CLEAVAGE SYSTEM H PROTEIN"/>
    <property type="match status" value="1"/>
</dbReference>
<dbReference type="Pfam" id="PF01597">
    <property type="entry name" value="GCV_H"/>
    <property type="match status" value="1"/>
</dbReference>
<name>A0A0L8V7M9_9BACT</name>
<evidence type="ECO:0000256" key="1">
    <source>
        <dbReference type="ARBA" id="ARBA00022823"/>
    </source>
</evidence>
<accession>A0A0L8V7M9</accession>
<dbReference type="Proteomes" id="UP000036958">
    <property type="component" value="Unassembled WGS sequence"/>
</dbReference>
<organism evidence="3 4">
    <name type="scientific">Sunxiuqinia dokdonensis</name>
    <dbReference type="NCBI Taxonomy" id="1409788"/>
    <lineage>
        <taxon>Bacteria</taxon>
        <taxon>Pseudomonadati</taxon>
        <taxon>Bacteroidota</taxon>
        <taxon>Bacteroidia</taxon>
        <taxon>Marinilabiliales</taxon>
        <taxon>Prolixibacteraceae</taxon>
        <taxon>Sunxiuqinia</taxon>
    </lineage>
</organism>
<proteinExistence type="predicted"/>
<dbReference type="PANTHER" id="PTHR11715:SF3">
    <property type="entry name" value="GLYCINE CLEAVAGE SYSTEM H PROTEIN-RELATED"/>
    <property type="match status" value="1"/>
</dbReference>
<dbReference type="InterPro" id="IPR011053">
    <property type="entry name" value="Single_hybrid_motif"/>
</dbReference>
<evidence type="ECO:0000313" key="3">
    <source>
        <dbReference type="EMBL" id="KOH44456.1"/>
    </source>
</evidence>
<dbReference type="InterPro" id="IPR033753">
    <property type="entry name" value="GCV_H/Fam206"/>
</dbReference>
<keyword evidence="2" id="KW-0472">Membrane</keyword>
<evidence type="ECO:0008006" key="5">
    <source>
        <dbReference type="Google" id="ProtNLM"/>
    </source>
</evidence>
<keyword evidence="1" id="KW-0450">Lipoyl</keyword>
<dbReference type="Gene3D" id="2.40.50.100">
    <property type="match status" value="1"/>
</dbReference>
<gene>
    <name evidence="3" type="ORF">NC99_26860</name>
</gene>
<dbReference type="GO" id="GO:0005960">
    <property type="term" value="C:glycine cleavage complex"/>
    <property type="evidence" value="ECO:0007669"/>
    <property type="project" value="InterPro"/>
</dbReference>
<dbReference type="EMBL" id="LGIA01000161">
    <property type="protein sequence ID" value="KOH44456.1"/>
    <property type="molecule type" value="Genomic_DNA"/>
</dbReference>
<evidence type="ECO:0000313" key="4">
    <source>
        <dbReference type="Proteomes" id="UP000036958"/>
    </source>
</evidence>
<dbReference type="GO" id="GO:0009249">
    <property type="term" value="P:protein lipoylation"/>
    <property type="evidence" value="ECO:0007669"/>
    <property type="project" value="TreeGrafter"/>
</dbReference>
<dbReference type="STRING" id="1409788.NC99_26860"/>
<feature type="transmembrane region" description="Helical" evidence="2">
    <location>
        <begin position="15"/>
        <end position="34"/>
    </location>
</feature>
<dbReference type="CDD" id="cd06848">
    <property type="entry name" value="GCS_H"/>
    <property type="match status" value="1"/>
</dbReference>
<reference evidence="4" key="1">
    <citation type="submission" date="2015-07" db="EMBL/GenBank/DDBJ databases">
        <title>Genome sequencing of Sunxiuqinia dokdonensis strain SK.</title>
        <authorList>
            <person name="Ahn S."/>
            <person name="Kim B.-C."/>
        </authorList>
    </citation>
    <scope>NUCLEOTIDE SEQUENCE [LARGE SCALE GENOMIC DNA]</scope>
    <source>
        <strain evidence="4">SK</strain>
    </source>
</reference>
<dbReference type="OrthoDB" id="9796712at2"/>
<dbReference type="SUPFAM" id="SSF51230">
    <property type="entry name" value="Single hybrid motif"/>
    <property type="match status" value="1"/>
</dbReference>
<evidence type="ECO:0000256" key="2">
    <source>
        <dbReference type="SAM" id="Phobius"/>
    </source>
</evidence>
<keyword evidence="2" id="KW-1133">Transmembrane helix</keyword>
<dbReference type="GO" id="GO:0019464">
    <property type="term" value="P:glycine decarboxylation via glycine cleavage system"/>
    <property type="evidence" value="ECO:0007669"/>
    <property type="project" value="InterPro"/>
</dbReference>
<keyword evidence="2" id="KW-0812">Transmembrane</keyword>
<keyword evidence="4" id="KW-1185">Reference proteome</keyword>
<dbReference type="GO" id="GO:0005737">
    <property type="term" value="C:cytoplasm"/>
    <property type="evidence" value="ECO:0007669"/>
    <property type="project" value="TreeGrafter"/>
</dbReference>
<dbReference type="InterPro" id="IPR002930">
    <property type="entry name" value="GCV_H"/>
</dbReference>
<dbReference type="AlphaFoldDB" id="A0A0L8V7M9"/>
<comment type="caution">
    <text evidence="3">The sequence shown here is derived from an EMBL/GenBank/DDBJ whole genome shotgun (WGS) entry which is preliminary data.</text>
</comment>
<protein>
    <recommendedName>
        <fullName evidence="5">Lipoyl-binding domain-containing protein</fullName>
    </recommendedName>
</protein>
<dbReference type="RefSeq" id="WP_053184124.1">
    <property type="nucleotide sequence ID" value="NZ_LGIA01000161.1"/>
</dbReference>
<sequence length="236" mass="26864">MDGFTYTNIFETKGIEYLAIIAFFLIMVPFWMLLTRKSKQSMQTQLAGGLITAQSLRIPQGIFFSKFHSWAYLEKTGKARVGLDDLLLHLTGEVSISHLREPGEKVQKGELLTQINHDGKSLKIFAPISGEIVRTNEQLVDEPELMKADPYQQGWMYVIQPSNWKADTNTHFLAEDASKWAAQELDRFKDFLSASVMKHLANPNQVVLQDGGELIDQPLAELPEEVWEDFQQTFLS</sequence>